<dbReference type="EMBL" id="CM046125">
    <property type="protein sequence ID" value="KAI8423311.1"/>
    <property type="molecule type" value="Genomic_DNA"/>
</dbReference>
<evidence type="ECO:0000313" key="2">
    <source>
        <dbReference type="Proteomes" id="UP001064048"/>
    </source>
</evidence>
<protein>
    <submittedName>
        <fullName evidence="1">Uncharacterized protein</fullName>
    </submittedName>
</protein>
<evidence type="ECO:0000313" key="1">
    <source>
        <dbReference type="EMBL" id="KAI8423311.1"/>
    </source>
</evidence>
<reference evidence="1 2" key="1">
    <citation type="journal article" date="2022" name="Genome Biol. Evol.">
        <title>The Spruce Budworm Genome: Reconstructing the Evolutionary History of Antifreeze Proteins.</title>
        <authorList>
            <person name="Beliveau C."/>
            <person name="Gagne P."/>
            <person name="Picq S."/>
            <person name="Vernygora O."/>
            <person name="Keeling C.I."/>
            <person name="Pinkney K."/>
            <person name="Doucet D."/>
            <person name="Wen F."/>
            <person name="Johnston J.S."/>
            <person name="Maaroufi H."/>
            <person name="Boyle B."/>
            <person name="Laroche J."/>
            <person name="Dewar K."/>
            <person name="Juretic N."/>
            <person name="Blackburn G."/>
            <person name="Nisole A."/>
            <person name="Brunet B."/>
            <person name="Brandao M."/>
            <person name="Lumley L."/>
            <person name="Duan J."/>
            <person name="Quan G."/>
            <person name="Lucarotti C.J."/>
            <person name="Roe A.D."/>
            <person name="Sperling F.A.H."/>
            <person name="Levesque R.C."/>
            <person name="Cusson M."/>
        </authorList>
    </citation>
    <scope>NUCLEOTIDE SEQUENCE [LARGE SCALE GENOMIC DNA]</scope>
    <source>
        <strain evidence="1">Glfc:IPQL:Cfum</strain>
    </source>
</reference>
<name>A0ACC0JGQ3_CHOFU</name>
<accession>A0ACC0JGQ3</accession>
<sequence length="285" mass="31698">MSQCAYLYCCAVPVRALLLQDHMVYMHTHVAAHAEGASGDVLGEMRTVVRTGVSLASVLFMSMGVVLLIANLTDSNDLAMMFVWGIMAIVIIGVGTIACVTIECMVKDTNCLLSGMDWFSAAFFLVATAIYLFGLRLPKQGLRWQSTGRRLPGRPRTTWRRSVEKEAGSIGLGWEELEGNRARSSQMGNSSTSPMSLVIVRDNRNTQPRRTDGRWDQKVLKWRPRTGKRAIGRPPTRWSDDPRSRDRGGCEKHKTGLSGEPRGRPMSSSGRLSADMMMMMIYSFN</sequence>
<comment type="caution">
    <text evidence="1">The sequence shown here is derived from an EMBL/GenBank/DDBJ whole genome shotgun (WGS) entry which is preliminary data.</text>
</comment>
<dbReference type="Proteomes" id="UP001064048">
    <property type="component" value="Chromosome 25"/>
</dbReference>
<organism evidence="1 2">
    <name type="scientific">Choristoneura fumiferana</name>
    <name type="common">Spruce budworm moth</name>
    <name type="synonym">Archips fumiferana</name>
    <dbReference type="NCBI Taxonomy" id="7141"/>
    <lineage>
        <taxon>Eukaryota</taxon>
        <taxon>Metazoa</taxon>
        <taxon>Ecdysozoa</taxon>
        <taxon>Arthropoda</taxon>
        <taxon>Hexapoda</taxon>
        <taxon>Insecta</taxon>
        <taxon>Pterygota</taxon>
        <taxon>Neoptera</taxon>
        <taxon>Endopterygota</taxon>
        <taxon>Lepidoptera</taxon>
        <taxon>Glossata</taxon>
        <taxon>Ditrysia</taxon>
        <taxon>Tortricoidea</taxon>
        <taxon>Tortricidae</taxon>
        <taxon>Tortricinae</taxon>
        <taxon>Choristoneura</taxon>
    </lineage>
</organism>
<keyword evidence="2" id="KW-1185">Reference proteome</keyword>
<proteinExistence type="predicted"/>
<gene>
    <name evidence="1" type="ORF">MSG28_014331</name>
</gene>